<accession>A0A8H5KU49</accession>
<gene>
    <name evidence="2" type="ORF">FPCIR_11396</name>
</gene>
<reference evidence="2 3" key="1">
    <citation type="submission" date="2020-05" db="EMBL/GenBank/DDBJ databases">
        <title>Identification and distribution of gene clusters putatively required for synthesis of sphingolipid metabolism inhibitors in phylogenetically diverse species of the filamentous fungus Fusarium.</title>
        <authorList>
            <person name="Kim H.-S."/>
            <person name="Busman M."/>
            <person name="Brown D.W."/>
            <person name="Divon H."/>
            <person name="Uhlig S."/>
            <person name="Proctor R.H."/>
        </authorList>
    </citation>
    <scope>NUCLEOTIDE SEQUENCE [LARGE SCALE GENOMIC DNA]</scope>
    <source>
        <strain evidence="2 3">NRRL 36939</strain>
    </source>
</reference>
<dbReference type="OrthoDB" id="4991232at2759"/>
<dbReference type="EMBL" id="JAAOAS010000347">
    <property type="protein sequence ID" value="KAF5578853.1"/>
    <property type="molecule type" value="Genomic_DNA"/>
</dbReference>
<comment type="caution">
    <text evidence="2">The sequence shown here is derived from an EMBL/GenBank/DDBJ whole genome shotgun (WGS) entry which is preliminary data.</text>
</comment>
<feature type="compositionally biased region" description="Basic and acidic residues" evidence="1">
    <location>
        <begin position="74"/>
        <end position="83"/>
    </location>
</feature>
<protein>
    <submittedName>
        <fullName evidence="2">Uncharacterized protein</fullName>
    </submittedName>
</protein>
<sequence>MDEIRRHNLATLLPARSLRTSQEMNVGEDCSTGTSEVLENRNIEEAVSYIGTAHGGTSRETGTQDIQEKQDLVAPDVPDKEATANEGQATTRKRTLDDNEMTTPLAKRVRTWIGGVFASRT</sequence>
<keyword evidence="3" id="KW-1185">Reference proteome</keyword>
<feature type="region of interest" description="Disordered" evidence="1">
    <location>
        <begin position="74"/>
        <end position="102"/>
    </location>
</feature>
<evidence type="ECO:0000313" key="2">
    <source>
        <dbReference type="EMBL" id="KAF5578853.1"/>
    </source>
</evidence>
<evidence type="ECO:0000313" key="3">
    <source>
        <dbReference type="Proteomes" id="UP000546213"/>
    </source>
</evidence>
<evidence type="ECO:0000256" key="1">
    <source>
        <dbReference type="SAM" id="MobiDB-lite"/>
    </source>
</evidence>
<proteinExistence type="predicted"/>
<organism evidence="2 3">
    <name type="scientific">Fusarium pseudocircinatum</name>
    <dbReference type="NCBI Taxonomy" id="56676"/>
    <lineage>
        <taxon>Eukaryota</taxon>
        <taxon>Fungi</taxon>
        <taxon>Dikarya</taxon>
        <taxon>Ascomycota</taxon>
        <taxon>Pezizomycotina</taxon>
        <taxon>Sordariomycetes</taxon>
        <taxon>Hypocreomycetidae</taxon>
        <taxon>Hypocreales</taxon>
        <taxon>Nectriaceae</taxon>
        <taxon>Fusarium</taxon>
        <taxon>Fusarium fujikuroi species complex</taxon>
    </lineage>
</organism>
<dbReference type="AlphaFoldDB" id="A0A8H5KU49"/>
<name>A0A8H5KU49_9HYPO</name>
<dbReference type="Proteomes" id="UP000546213">
    <property type="component" value="Unassembled WGS sequence"/>
</dbReference>